<sequence length="49" mass="6214">MLKLLQISLSRYNFRIQTRRFHPWHFRIQSQIDTLVYALYNLTQMRRFL</sequence>
<dbReference type="KEGG" id="hhe:HH_0802"/>
<evidence type="ECO:0000313" key="1">
    <source>
        <dbReference type="EMBL" id="AAP77399.1"/>
    </source>
</evidence>
<evidence type="ECO:0000313" key="2">
    <source>
        <dbReference type="Proteomes" id="UP000002495"/>
    </source>
</evidence>
<dbReference type="HOGENOM" id="CLU_3136389_0_0_7"/>
<protein>
    <submittedName>
        <fullName evidence="1">Uncharacterized protein</fullName>
    </submittedName>
</protein>
<reference evidence="1 2" key="1">
    <citation type="journal article" date="2003" name="Proc. Natl. Acad. Sci. U.S.A.">
        <title>The complete genome sequence of the carcinogenic bacterium Helicobacter hepaticus.</title>
        <authorList>
            <person name="Suerbaum S."/>
            <person name="Josenhans C."/>
            <person name="Sterzenbach T."/>
            <person name="Drescher B."/>
            <person name="Brandt P."/>
            <person name="Bell M."/>
            <person name="Droege M."/>
            <person name="Fartmann B."/>
            <person name="Fischer H.-P."/>
            <person name="Ge Z."/>
            <person name="Hoerster A."/>
            <person name="Holland R."/>
            <person name="Klein K."/>
            <person name="Koenig J."/>
            <person name="Macko L."/>
            <person name="Mendz G.L."/>
            <person name="Nyakatura G."/>
            <person name="Schauer D.B."/>
            <person name="Shen Z."/>
            <person name="Weber J."/>
            <person name="Frosch M."/>
            <person name="Fox J.G."/>
        </authorList>
    </citation>
    <scope>NUCLEOTIDE SEQUENCE [LARGE SCALE GENOMIC DNA]</scope>
    <source>
        <strain evidence="2">ATCC 51449 / 3B1</strain>
    </source>
</reference>
<organism evidence="1 2">
    <name type="scientific">Helicobacter hepaticus (strain ATCC 51449 / 3B1)</name>
    <dbReference type="NCBI Taxonomy" id="235279"/>
    <lineage>
        <taxon>Bacteria</taxon>
        <taxon>Pseudomonadati</taxon>
        <taxon>Campylobacterota</taxon>
        <taxon>Epsilonproteobacteria</taxon>
        <taxon>Campylobacterales</taxon>
        <taxon>Helicobacteraceae</taxon>
        <taxon>Helicobacter</taxon>
    </lineage>
</organism>
<accession>Q7VI09</accession>
<keyword evidence="2" id="KW-1185">Reference proteome</keyword>
<gene>
    <name evidence="1" type="ordered locus">HH_0802</name>
</gene>
<proteinExistence type="predicted"/>
<dbReference type="Proteomes" id="UP000002495">
    <property type="component" value="Chromosome"/>
</dbReference>
<dbReference type="AlphaFoldDB" id="Q7VI09"/>
<name>Q7VI09_HELHP</name>
<dbReference type="EMBL" id="AE017125">
    <property type="protein sequence ID" value="AAP77399.1"/>
    <property type="molecule type" value="Genomic_DNA"/>
</dbReference>